<dbReference type="STRING" id="137246.A0A401RJE1"/>
<comment type="similarity">
    <text evidence="1">Belongs to the tubulin--tyrosine ligase family.</text>
</comment>
<evidence type="ECO:0000256" key="1">
    <source>
        <dbReference type="ARBA" id="ARBA00006820"/>
    </source>
</evidence>
<organism evidence="9 10">
    <name type="scientific">Chiloscyllium punctatum</name>
    <name type="common">Brownbanded bambooshark</name>
    <name type="synonym">Hemiscyllium punctatum</name>
    <dbReference type="NCBI Taxonomy" id="137246"/>
    <lineage>
        <taxon>Eukaryota</taxon>
        <taxon>Metazoa</taxon>
        <taxon>Chordata</taxon>
        <taxon>Craniata</taxon>
        <taxon>Vertebrata</taxon>
        <taxon>Chondrichthyes</taxon>
        <taxon>Elasmobranchii</taxon>
        <taxon>Galeomorphii</taxon>
        <taxon>Galeoidea</taxon>
        <taxon>Orectolobiformes</taxon>
        <taxon>Hemiscylliidae</taxon>
        <taxon>Chiloscyllium</taxon>
    </lineage>
</organism>
<evidence type="ECO:0000256" key="6">
    <source>
        <dbReference type="ARBA" id="ARBA00041448"/>
    </source>
</evidence>
<proteinExistence type="inferred from homology"/>
<evidence type="ECO:0000313" key="9">
    <source>
        <dbReference type="EMBL" id="GCC18250.1"/>
    </source>
</evidence>
<keyword evidence="2" id="KW-0436">Ligase</keyword>
<feature type="compositionally biased region" description="Basic and acidic residues" evidence="8">
    <location>
        <begin position="433"/>
        <end position="446"/>
    </location>
</feature>
<comment type="caution">
    <text evidence="9">The sequence shown here is derived from an EMBL/GenBank/DDBJ whole genome shotgun (WGS) entry which is preliminary data.</text>
</comment>
<dbReference type="SUPFAM" id="SSF56059">
    <property type="entry name" value="Glutathione synthetase ATP-binding domain-like"/>
    <property type="match status" value="1"/>
</dbReference>
<feature type="compositionally biased region" description="Acidic residues" evidence="8">
    <location>
        <begin position="561"/>
        <end position="581"/>
    </location>
</feature>
<dbReference type="FunFam" id="3.30.470.20:FF:000009">
    <property type="entry name" value="tubulin polyglutamylase TTLL5 isoform X1"/>
    <property type="match status" value="1"/>
</dbReference>
<dbReference type="EMBL" id="BEZZ01001396">
    <property type="protein sequence ID" value="GCC18250.1"/>
    <property type="molecule type" value="Genomic_DNA"/>
</dbReference>
<dbReference type="GO" id="GO:0000226">
    <property type="term" value="P:microtubule cytoskeleton organization"/>
    <property type="evidence" value="ECO:0007669"/>
    <property type="project" value="TreeGrafter"/>
</dbReference>
<reference evidence="9 10" key="1">
    <citation type="journal article" date="2018" name="Nat. Ecol. Evol.">
        <title>Shark genomes provide insights into elasmobranch evolution and the origin of vertebrates.</title>
        <authorList>
            <person name="Hara Y"/>
            <person name="Yamaguchi K"/>
            <person name="Onimaru K"/>
            <person name="Kadota M"/>
            <person name="Koyanagi M"/>
            <person name="Keeley SD"/>
            <person name="Tatsumi K"/>
            <person name="Tanaka K"/>
            <person name="Motone F"/>
            <person name="Kageyama Y"/>
            <person name="Nozu R"/>
            <person name="Adachi N"/>
            <person name="Nishimura O"/>
            <person name="Nakagawa R"/>
            <person name="Tanegashima C"/>
            <person name="Kiyatake I"/>
            <person name="Matsumoto R"/>
            <person name="Murakumo K"/>
            <person name="Nishida K"/>
            <person name="Terakita A"/>
            <person name="Kuratani S"/>
            <person name="Sato K"/>
            <person name="Hyodo S Kuraku.S."/>
        </authorList>
    </citation>
    <scope>NUCLEOTIDE SEQUENCE [LARGE SCALE GENOMIC DNA]</scope>
</reference>
<dbReference type="PANTHER" id="PTHR12241">
    <property type="entry name" value="TUBULIN POLYGLUTAMYLASE"/>
    <property type="match status" value="1"/>
</dbReference>
<feature type="region of interest" description="Disordered" evidence="8">
    <location>
        <begin position="529"/>
        <end position="586"/>
    </location>
</feature>
<evidence type="ECO:0000256" key="5">
    <source>
        <dbReference type="ARBA" id="ARBA00022840"/>
    </source>
</evidence>
<dbReference type="GO" id="GO:0005524">
    <property type="term" value="F:ATP binding"/>
    <property type="evidence" value="ECO:0007669"/>
    <property type="project" value="UniProtKB-KW"/>
</dbReference>
<dbReference type="OrthoDB" id="2016263at2759"/>
<dbReference type="Gene3D" id="3.30.470.20">
    <property type="entry name" value="ATP-grasp fold, B domain"/>
    <property type="match status" value="1"/>
</dbReference>
<keyword evidence="3" id="KW-0493">Microtubule</keyword>
<dbReference type="GO" id="GO:0070740">
    <property type="term" value="F:tubulin-glutamic acid ligase activity"/>
    <property type="evidence" value="ECO:0007669"/>
    <property type="project" value="TreeGrafter"/>
</dbReference>
<sequence>MPAVSHVPENSSTASDEEEHEDHPCIQWTGINRLVPTLVFYADGIVTKDSTLRLIGERYHLAYKIVRTESRLVRSILTVHGFHEVHPNSNDFNLMWTGSHLKPYVLRSLLEFQKVNHFPRSYELTRKDRLYKNIQRMQQTFGFRHFNIVPQAYILPAEYQELWTAHTKDKGAWIVKPVASSRGRGVYLVTNPNQITTDESILVSRYIRSPLLIDDFKFDVRLYVLVTSYDPLVVYLYEEGLTRFATVKYDRATKNIKNQFMHLTNYSINKKSQDYVSCDDPDVEDYGNKWSMSAMLRYLKQEGMDTVALMAQIEDLIIKALIAAELHIASASKMFVPHRGNCFELYGFDVLIDSNLKPWLLEVNLSPSLACDAPLDLKIKASLLSDMFTLVGFVCQNPIVRQGRPVKSSCDLGARPKSHRALHQQRSMSANDSEVKGKTSSGKERPLGAQGSSNLQLSMEEIKVVRRTMEENERKGGFIRIFPTANTWEHYGNGVTQSNHGPVRTEVLLVEAHNHVQQYERKLLSLEERRKQNQHAAQTAVGKGSSHKVAVASSGSAGCEAEGEGEEEAEDDEEISEDDAENSDHTCPVQALAQEPISKSLRVNNEGMQEQLELTEREVVGKQMLGQGQSLTQTKEEENSKQPKVNLLEMLQQGANLSKVQARLAFAAYLQRVQFRLLRERLHQNEPTTLTDQEEEQMDLVVRFLKRAASNLQHSVIVTLPSRRLPISERRHMLAQQLGVFIRSYNKETDRMIKRSQMDPKPETCIQQEEFQVFVSKARTSCTQREKFM</sequence>
<dbReference type="Proteomes" id="UP000287033">
    <property type="component" value="Unassembled WGS sequence"/>
</dbReference>
<feature type="region of interest" description="Disordered" evidence="8">
    <location>
        <begin position="406"/>
        <end position="453"/>
    </location>
</feature>
<protein>
    <recommendedName>
        <fullName evidence="6">Tubulin--tyrosine ligase-like protein 5</fullName>
    </recommendedName>
</protein>
<dbReference type="PROSITE" id="PS51221">
    <property type="entry name" value="TTL"/>
    <property type="match status" value="1"/>
</dbReference>
<feature type="region of interest" description="Disordered" evidence="8">
    <location>
        <begin position="1"/>
        <end position="22"/>
    </location>
</feature>
<evidence type="ECO:0000313" key="10">
    <source>
        <dbReference type="Proteomes" id="UP000287033"/>
    </source>
</evidence>
<dbReference type="PANTHER" id="PTHR12241:SF145">
    <property type="entry name" value="TUBULIN POLYGLUTAMYLASE TTLL5"/>
    <property type="match status" value="1"/>
</dbReference>
<dbReference type="GO" id="GO:0036064">
    <property type="term" value="C:ciliary basal body"/>
    <property type="evidence" value="ECO:0007669"/>
    <property type="project" value="TreeGrafter"/>
</dbReference>
<dbReference type="GO" id="GO:0005874">
    <property type="term" value="C:microtubule"/>
    <property type="evidence" value="ECO:0007669"/>
    <property type="project" value="UniProtKB-KW"/>
</dbReference>
<evidence type="ECO:0000256" key="8">
    <source>
        <dbReference type="SAM" id="MobiDB-lite"/>
    </source>
</evidence>
<dbReference type="InterPro" id="IPR004344">
    <property type="entry name" value="TTL/TTLL_fam"/>
</dbReference>
<accession>A0A401RJE1</accession>
<keyword evidence="4" id="KW-0547">Nucleotide-binding</keyword>
<dbReference type="AlphaFoldDB" id="A0A401RJE1"/>
<keyword evidence="10" id="KW-1185">Reference proteome</keyword>
<evidence type="ECO:0000256" key="2">
    <source>
        <dbReference type="ARBA" id="ARBA00022598"/>
    </source>
</evidence>
<dbReference type="GO" id="GO:0015631">
    <property type="term" value="F:tubulin binding"/>
    <property type="evidence" value="ECO:0007669"/>
    <property type="project" value="TreeGrafter"/>
</dbReference>
<name>A0A401RJE1_CHIPU</name>
<evidence type="ECO:0000256" key="7">
    <source>
        <dbReference type="ARBA" id="ARBA00049274"/>
    </source>
</evidence>
<comment type="catalytic activity">
    <reaction evidence="7">
        <text>L-glutamyl-[protein] + L-glutamate + ATP = gamma-L-glutamyl-L-glutamyl-[protein] + ADP + phosphate + H(+)</text>
        <dbReference type="Rhea" id="RHEA:60144"/>
        <dbReference type="Rhea" id="RHEA-COMP:10208"/>
        <dbReference type="Rhea" id="RHEA-COMP:15517"/>
        <dbReference type="ChEBI" id="CHEBI:15378"/>
        <dbReference type="ChEBI" id="CHEBI:29973"/>
        <dbReference type="ChEBI" id="CHEBI:29985"/>
        <dbReference type="ChEBI" id="CHEBI:30616"/>
        <dbReference type="ChEBI" id="CHEBI:43474"/>
        <dbReference type="ChEBI" id="CHEBI:143622"/>
        <dbReference type="ChEBI" id="CHEBI:456216"/>
    </reaction>
    <physiologicalReaction direction="left-to-right" evidence="7">
        <dbReference type="Rhea" id="RHEA:60145"/>
    </physiologicalReaction>
</comment>
<dbReference type="Pfam" id="PF03133">
    <property type="entry name" value="TTL"/>
    <property type="match status" value="1"/>
</dbReference>
<evidence type="ECO:0000256" key="4">
    <source>
        <dbReference type="ARBA" id="ARBA00022741"/>
    </source>
</evidence>
<keyword evidence="5" id="KW-0067">ATP-binding</keyword>
<evidence type="ECO:0000256" key="3">
    <source>
        <dbReference type="ARBA" id="ARBA00022701"/>
    </source>
</evidence>
<gene>
    <name evidence="9" type="ORF">chiPu_0017862</name>
</gene>
<dbReference type="OMA" id="GEFIQCY"/>